<dbReference type="CDD" id="cd06121">
    <property type="entry name" value="cupin_YML079wp"/>
    <property type="match status" value="1"/>
</dbReference>
<sequence>MAGADEIIAALAMQPHPEGGWYSETFRDSKGGGQRGHSTAIYYLLQAGQRSHWHRVKDAAEVWHYYAGAPLALYRCDDGMTVETLVLGTDLVRGERPQAVIPALSWQAAESLGDYTLVGCTVAPGFTFDTFEMAPSGWKPGQPLR</sequence>
<dbReference type="InterPro" id="IPR039935">
    <property type="entry name" value="YML079W-like"/>
</dbReference>
<gene>
    <name evidence="2" type="ORF">DXT89_08270</name>
</gene>
<dbReference type="Gene3D" id="2.60.120.10">
    <property type="entry name" value="Jelly Rolls"/>
    <property type="match status" value="1"/>
</dbReference>
<dbReference type="RefSeq" id="WP_060718627.1">
    <property type="nucleotide sequence ID" value="NZ_CP055265.1"/>
</dbReference>
<proteinExistence type="predicted"/>
<dbReference type="Proteomes" id="UP000436911">
    <property type="component" value="Unassembled WGS sequence"/>
</dbReference>
<dbReference type="SUPFAM" id="SSF51182">
    <property type="entry name" value="RmlC-like cupins"/>
    <property type="match status" value="1"/>
</dbReference>
<dbReference type="EMBL" id="QUSG01000003">
    <property type="protein sequence ID" value="KAA3529693.1"/>
    <property type="molecule type" value="Genomic_DNA"/>
</dbReference>
<reference evidence="2 3" key="1">
    <citation type="submission" date="2018-08" db="EMBL/GenBank/DDBJ databases">
        <title>Genome sequencing of Agrobacterium vitis strain ICMP 10754.</title>
        <authorList>
            <person name="Visnovsky S.B."/>
            <person name="Pitman A.R."/>
        </authorList>
    </citation>
    <scope>NUCLEOTIDE SEQUENCE [LARGE SCALE GENOMIC DNA]</scope>
    <source>
        <strain evidence="2 3">ICMP 10754</strain>
    </source>
</reference>
<dbReference type="OrthoDB" id="9798288at2"/>
<organism evidence="2 3">
    <name type="scientific">Agrobacterium vitis</name>
    <name type="common">Rhizobium vitis</name>
    <dbReference type="NCBI Taxonomy" id="373"/>
    <lineage>
        <taxon>Bacteria</taxon>
        <taxon>Pseudomonadati</taxon>
        <taxon>Pseudomonadota</taxon>
        <taxon>Alphaproteobacteria</taxon>
        <taxon>Hyphomicrobiales</taxon>
        <taxon>Rhizobiaceae</taxon>
        <taxon>Rhizobium/Agrobacterium group</taxon>
        <taxon>Agrobacterium</taxon>
    </lineage>
</organism>
<evidence type="ECO:0000313" key="2">
    <source>
        <dbReference type="EMBL" id="KAA3529693.1"/>
    </source>
</evidence>
<dbReference type="InterPro" id="IPR014710">
    <property type="entry name" value="RmlC-like_jellyroll"/>
</dbReference>
<feature type="domain" description="DUF985" evidence="1">
    <location>
        <begin position="6"/>
        <end position="134"/>
    </location>
</feature>
<protein>
    <submittedName>
        <fullName evidence="2">Cupin domain-containing protein</fullName>
    </submittedName>
</protein>
<dbReference type="GeneID" id="60683801"/>
<comment type="caution">
    <text evidence="2">The sequence shown here is derived from an EMBL/GenBank/DDBJ whole genome shotgun (WGS) entry which is preliminary data.</text>
</comment>
<name>A0A368NNV0_AGRVI</name>
<dbReference type="Pfam" id="PF06172">
    <property type="entry name" value="Cupin_5"/>
    <property type="match status" value="1"/>
</dbReference>
<accession>A0A368NNV0</accession>
<dbReference type="AlphaFoldDB" id="A0A368NNV0"/>
<dbReference type="PANTHER" id="PTHR33387">
    <property type="entry name" value="RMLC-LIKE JELLY ROLL FOLD PROTEIN"/>
    <property type="match status" value="1"/>
</dbReference>
<dbReference type="InterPro" id="IPR009327">
    <property type="entry name" value="Cupin_DUF985"/>
</dbReference>
<evidence type="ECO:0000259" key="1">
    <source>
        <dbReference type="Pfam" id="PF06172"/>
    </source>
</evidence>
<evidence type="ECO:0000313" key="3">
    <source>
        <dbReference type="Proteomes" id="UP000436911"/>
    </source>
</evidence>
<dbReference type="InterPro" id="IPR011051">
    <property type="entry name" value="RmlC_Cupin_sf"/>
</dbReference>
<dbReference type="PANTHER" id="PTHR33387:SF3">
    <property type="entry name" value="DUF985 DOMAIN-CONTAINING PROTEIN"/>
    <property type="match status" value="1"/>
</dbReference>